<evidence type="ECO:0000256" key="2">
    <source>
        <dbReference type="ARBA" id="ARBA00004651"/>
    </source>
</evidence>
<evidence type="ECO:0000256" key="10">
    <source>
        <dbReference type="ARBA" id="ARBA00041109"/>
    </source>
</evidence>
<feature type="transmembrane region" description="Helical" evidence="11">
    <location>
        <begin position="20"/>
        <end position="43"/>
    </location>
</feature>
<accession>A0ABZ2K0R3</accession>
<keyword evidence="14" id="KW-1185">Reference proteome</keyword>
<comment type="similarity">
    <text evidence="3">Belongs to the binding-protein-dependent transport system permease family. MalFG subfamily.</text>
</comment>
<sequence length="283" mass="31154">MSSSTYRKRGERSPAASALLHVILLGASFIAVFPVLWVLIISLRPGFAGSSEVHVFEASSFDNYEYVVAKTKFLAWFGNSISVAFFTTIFGIFLSATAGYALSRFRFPGHRSLMWTFLVTQMFPVAILIVPLYNLMNRLGWVNTHTSLVFAYCTVTVPFCTWMLKGYFDAIPAEIDEAGRVDGLTPVGTFWRLILPLARPGIAVTAFYSFLQAWGEVAYATAFITSDDKKTLAVGLQTFVTQFKQEWGYLAAASILITIPAGLVFFFAQRHLVAGLTAGGTKG</sequence>
<dbReference type="SUPFAM" id="SSF161098">
    <property type="entry name" value="MetI-like"/>
    <property type="match status" value="1"/>
</dbReference>
<evidence type="ECO:0000256" key="4">
    <source>
        <dbReference type="ARBA" id="ARBA00022448"/>
    </source>
</evidence>
<dbReference type="Proteomes" id="UP001379533">
    <property type="component" value="Chromosome"/>
</dbReference>
<evidence type="ECO:0000259" key="12">
    <source>
        <dbReference type="PROSITE" id="PS50928"/>
    </source>
</evidence>
<dbReference type="InterPro" id="IPR000515">
    <property type="entry name" value="MetI-like"/>
</dbReference>
<keyword evidence="7 11" id="KW-0812">Transmembrane</keyword>
<comment type="subcellular location">
    <subcellularLocation>
        <location evidence="2 11">Cell membrane</location>
        <topology evidence="2 11">Multi-pass membrane protein</topology>
    </subcellularLocation>
</comment>
<keyword evidence="4 11" id="KW-0813">Transport</keyword>
<evidence type="ECO:0000256" key="7">
    <source>
        <dbReference type="ARBA" id="ARBA00022692"/>
    </source>
</evidence>
<evidence type="ECO:0000256" key="1">
    <source>
        <dbReference type="ARBA" id="ARBA00002264"/>
    </source>
</evidence>
<protein>
    <recommendedName>
        <fullName evidence="10">Maltose/maltodextrin transport system permease protein MalG</fullName>
    </recommendedName>
</protein>
<dbReference type="InterPro" id="IPR035906">
    <property type="entry name" value="MetI-like_sf"/>
</dbReference>
<evidence type="ECO:0000256" key="9">
    <source>
        <dbReference type="ARBA" id="ARBA00023136"/>
    </source>
</evidence>
<dbReference type="PROSITE" id="PS50928">
    <property type="entry name" value="ABC_TM1"/>
    <property type="match status" value="1"/>
</dbReference>
<proteinExistence type="inferred from homology"/>
<feature type="transmembrane region" description="Helical" evidence="11">
    <location>
        <begin position="148"/>
        <end position="168"/>
    </location>
</feature>
<keyword evidence="9 11" id="KW-0472">Membrane</keyword>
<dbReference type="Pfam" id="PF00528">
    <property type="entry name" value="BPD_transp_1"/>
    <property type="match status" value="1"/>
</dbReference>
<dbReference type="CDD" id="cd06261">
    <property type="entry name" value="TM_PBP2"/>
    <property type="match status" value="1"/>
</dbReference>
<feature type="domain" description="ABC transmembrane type-1" evidence="12">
    <location>
        <begin position="77"/>
        <end position="268"/>
    </location>
</feature>
<gene>
    <name evidence="13" type="ORF">LZC95_26090</name>
</gene>
<feature type="transmembrane region" description="Helical" evidence="11">
    <location>
        <begin position="81"/>
        <end position="102"/>
    </location>
</feature>
<keyword evidence="6" id="KW-0762">Sugar transport</keyword>
<dbReference type="PANTHER" id="PTHR32243:SF50">
    <property type="entry name" value="MALTOSE_MALTODEXTRIN TRANSPORT SYSTEM PERMEASE PROTEIN MALG"/>
    <property type="match status" value="1"/>
</dbReference>
<evidence type="ECO:0000256" key="3">
    <source>
        <dbReference type="ARBA" id="ARBA00009047"/>
    </source>
</evidence>
<evidence type="ECO:0000256" key="6">
    <source>
        <dbReference type="ARBA" id="ARBA00022597"/>
    </source>
</evidence>
<feature type="transmembrane region" description="Helical" evidence="11">
    <location>
        <begin position="114"/>
        <end position="136"/>
    </location>
</feature>
<dbReference type="Gene3D" id="1.10.3720.10">
    <property type="entry name" value="MetI-like"/>
    <property type="match status" value="1"/>
</dbReference>
<dbReference type="PANTHER" id="PTHR32243">
    <property type="entry name" value="MALTOSE TRANSPORT SYSTEM PERMEASE-RELATED"/>
    <property type="match status" value="1"/>
</dbReference>
<organism evidence="13 14">
    <name type="scientific">Pendulispora brunnea</name>
    <dbReference type="NCBI Taxonomy" id="2905690"/>
    <lineage>
        <taxon>Bacteria</taxon>
        <taxon>Pseudomonadati</taxon>
        <taxon>Myxococcota</taxon>
        <taxon>Myxococcia</taxon>
        <taxon>Myxococcales</taxon>
        <taxon>Sorangiineae</taxon>
        <taxon>Pendulisporaceae</taxon>
        <taxon>Pendulispora</taxon>
    </lineage>
</organism>
<reference evidence="13 14" key="1">
    <citation type="submission" date="2021-12" db="EMBL/GenBank/DDBJ databases">
        <title>Discovery of the Pendulisporaceae a myxobacterial family with distinct sporulation behavior and unique specialized metabolism.</title>
        <authorList>
            <person name="Garcia R."/>
            <person name="Popoff A."/>
            <person name="Bader C.D."/>
            <person name="Loehr J."/>
            <person name="Walesch S."/>
            <person name="Walt C."/>
            <person name="Boldt J."/>
            <person name="Bunk B."/>
            <person name="Haeckl F.J.F.P.J."/>
            <person name="Gunesch A.P."/>
            <person name="Birkelbach J."/>
            <person name="Nuebel U."/>
            <person name="Pietschmann T."/>
            <person name="Bach T."/>
            <person name="Mueller R."/>
        </authorList>
    </citation>
    <scope>NUCLEOTIDE SEQUENCE [LARGE SCALE GENOMIC DNA]</scope>
    <source>
        <strain evidence="13 14">MSr12523</strain>
    </source>
</reference>
<dbReference type="EMBL" id="CP089982">
    <property type="protein sequence ID" value="WXA89961.1"/>
    <property type="molecule type" value="Genomic_DNA"/>
</dbReference>
<evidence type="ECO:0000313" key="13">
    <source>
        <dbReference type="EMBL" id="WXA89961.1"/>
    </source>
</evidence>
<name>A0ABZ2K0R3_9BACT</name>
<dbReference type="RefSeq" id="WP_394840574.1">
    <property type="nucleotide sequence ID" value="NZ_CP089982.1"/>
</dbReference>
<feature type="transmembrane region" description="Helical" evidence="11">
    <location>
        <begin position="247"/>
        <end position="268"/>
    </location>
</feature>
<keyword evidence="8 11" id="KW-1133">Transmembrane helix</keyword>
<evidence type="ECO:0000313" key="14">
    <source>
        <dbReference type="Proteomes" id="UP001379533"/>
    </source>
</evidence>
<evidence type="ECO:0000256" key="5">
    <source>
        <dbReference type="ARBA" id="ARBA00022475"/>
    </source>
</evidence>
<dbReference type="InterPro" id="IPR050901">
    <property type="entry name" value="BP-dep_ABC_trans_perm"/>
</dbReference>
<keyword evidence="5" id="KW-1003">Cell membrane</keyword>
<evidence type="ECO:0000256" key="11">
    <source>
        <dbReference type="RuleBase" id="RU363032"/>
    </source>
</evidence>
<evidence type="ECO:0000256" key="8">
    <source>
        <dbReference type="ARBA" id="ARBA00022989"/>
    </source>
</evidence>
<comment type="function">
    <text evidence="1">Part of the ABC transporter complex MalEFGK involved in maltose/maltodextrin import. Probably responsible for the translocation of the substrate across the membrane.</text>
</comment>